<dbReference type="Gene3D" id="3.20.20.80">
    <property type="entry name" value="Glycosidases"/>
    <property type="match status" value="1"/>
</dbReference>
<dbReference type="Pfam" id="PF00232">
    <property type="entry name" value="Glyco_hydro_1"/>
    <property type="match status" value="1"/>
</dbReference>
<accession>A0A7W4VH56</accession>
<comment type="pathway">
    <text evidence="1 6">Carbohydrate biosynthesis; dTDP-L-rhamnose biosynthesis.</text>
</comment>
<dbReference type="InterPro" id="IPR017853">
    <property type="entry name" value="GH"/>
</dbReference>
<gene>
    <name evidence="8" type="ORF">FHR70_000124</name>
</gene>
<dbReference type="RefSeq" id="WP_246407770.1">
    <property type="nucleotide sequence ID" value="NZ_JACHWB010000001.1"/>
</dbReference>
<dbReference type="InterPro" id="IPR001360">
    <property type="entry name" value="Glyco_hydro_1"/>
</dbReference>
<evidence type="ECO:0000313" key="8">
    <source>
        <dbReference type="EMBL" id="MBB3017084.1"/>
    </source>
</evidence>
<keyword evidence="6 8" id="KW-0560">Oxidoreductase</keyword>
<dbReference type="PANTHER" id="PTHR10491">
    <property type="entry name" value="DTDP-4-DEHYDRORHAMNOSE REDUCTASE"/>
    <property type="match status" value="1"/>
</dbReference>
<dbReference type="Gene3D" id="3.40.50.720">
    <property type="entry name" value="NAD(P)-binding Rossmann-like Domain"/>
    <property type="match status" value="1"/>
</dbReference>
<evidence type="ECO:0000313" key="9">
    <source>
        <dbReference type="Proteomes" id="UP000532010"/>
    </source>
</evidence>
<dbReference type="PANTHER" id="PTHR10491:SF4">
    <property type="entry name" value="METHIONINE ADENOSYLTRANSFERASE 2 SUBUNIT BETA"/>
    <property type="match status" value="1"/>
</dbReference>
<proteinExistence type="inferred from homology"/>
<dbReference type="InterPro" id="IPR029903">
    <property type="entry name" value="RmlD-like-bd"/>
</dbReference>
<keyword evidence="6" id="KW-0521">NADP</keyword>
<sequence>MKRSVEHRAEKWAGFSTKTMLSSREEAPDETQKCKSTFGSDALELWGGLECTVARVGDDYRDQSLETGHHDRIEDLDRIAELGIRTLRHPVLWETISPESPDRTDFSWHDTRLKRLQELNIRAIAGLCHHGSGPRYTHMLDPAWPELLARHAAHVAERYPHLDLYTPVNEPLTTARFCGLYGHWHPHGTGYESFLKILVNECKATLLSMRSIRKVRPDAQLVQTDDMGKTFSTPTLAYQADHENQRRFLSFDLLCGMVDRSHPWWQILLDHGVAQADLELLLEADAAPDIIGINHYLTSERYLDERKSRYPEHHWGGNGRHEYADAEAVRMPLPIKGLGPAARLREVWDRYRRPIAITEAHHGSTRDEQLRWLMQVWNDVESLRNEGADIRAVTVWSLFGTVDWNSLLTRRNGFYEPGPFDVRAPEPRKTVLAHATEALAKTGTFDHPVLDRAGWWRRDIRFYKRPSKVSRACWLADEPRQLLITGATGTLGRAYSRLCDFRGLNHVLLSRQDMDIADPKSVAEALECHRPWAVINTAGYVRVAEAENDRKACFRENAKGAEILAKACADLGIPLVTFSSDLVFDGTLERVYVESDYVNPTTVYGESKAEAERKVLEAHDNALVLRTSAFFGPWDRYNFVWSILNTLSKGEGVEASLDVVSPTYVPDLVNTSLDLLIDGGTGIWHMANTGETSWRDLAAMAAERAGFDPGLVTDAGDLPALNTALSTERGILMPHLESALDRFFIDSEVEWSDDAMKVAAE</sequence>
<comment type="function">
    <text evidence="6">Catalyzes the reduction of dTDP-6-deoxy-L-lyxo-4-hexulose to yield dTDP-L-rhamnose.</text>
</comment>
<comment type="similarity">
    <text evidence="2 6">Belongs to the dTDP-4-dehydrorhamnose reductase family.</text>
</comment>
<dbReference type="SUPFAM" id="SSF51445">
    <property type="entry name" value="(Trans)glycosidases"/>
    <property type="match status" value="1"/>
</dbReference>
<dbReference type="EC" id="1.1.1.133" evidence="3 6"/>
<dbReference type="GO" id="GO:0008831">
    <property type="term" value="F:dTDP-4-dehydrorhamnose reductase activity"/>
    <property type="evidence" value="ECO:0007669"/>
    <property type="project" value="UniProtKB-EC"/>
</dbReference>
<dbReference type="Pfam" id="PF04321">
    <property type="entry name" value="RmlD_sub_bind"/>
    <property type="match status" value="1"/>
</dbReference>
<evidence type="ECO:0000256" key="2">
    <source>
        <dbReference type="ARBA" id="ARBA00010944"/>
    </source>
</evidence>
<dbReference type="GO" id="GO:0004553">
    <property type="term" value="F:hydrolase activity, hydrolyzing O-glycosyl compounds"/>
    <property type="evidence" value="ECO:0007669"/>
    <property type="project" value="InterPro"/>
</dbReference>
<keyword evidence="9" id="KW-1185">Reference proteome</keyword>
<evidence type="ECO:0000256" key="1">
    <source>
        <dbReference type="ARBA" id="ARBA00004781"/>
    </source>
</evidence>
<evidence type="ECO:0000256" key="5">
    <source>
        <dbReference type="ARBA" id="ARBA00048200"/>
    </source>
</evidence>
<comment type="catalytic activity">
    <reaction evidence="5 6">
        <text>dTDP-beta-L-rhamnose + NADP(+) = dTDP-4-dehydro-beta-L-rhamnose + NADPH + H(+)</text>
        <dbReference type="Rhea" id="RHEA:21796"/>
        <dbReference type="ChEBI" id="CHEBI:15378"/>
        <dbReference type="ChEBI" id="CHEBI:57510"/>
        <dbReference type="ChEBI" id="CHEBI:57783"/>
        <dbReference type="ChEBI" id="CHEBI:58349"/>
        <dbReference type="ChEBI" id="CHEBI:62830"/>
        <dbReference type="EC" id="1.1.1.133"/>
    </reaction>
</comment>
<dbReference type="InterPro" id="IPR005913">
    <property type="entry name" value="dTDP_dehydrorham_reduct"/>
</dbReference>
<comment type="caution">
    <text evidence="8">The sequence shown here is derived from an EMBL/GenBank/DDBJ whole genome shotgun (WGS) entry which is preliminary data.</text>
</comment>
<dbReference type="EMBL" id="JACHWB010000001">
    <property type="protein sequence ID" value="MBB3017084.1"/>
    <property type="molecule type" value="Genomic_DNA"/>
</dbReference>
<evidence type="ECO:0000256" key="3">
    <source>
        <dbReference type="ARBA" id="ARBA00012929"/>
    </source>
</evidence>
<protein>
    <recommendedName>
        <fullName evidence="4 6">dTDP-4-dehydrorhamnose reductase</fullName>
        <ecNumber evidence="3 6">1.1.1.133</ecNumber>
    </recommendedName>
</protein>
<dbReference type="Proteomes" id="UP000532010">
    <property type="component" value="Unassembled WGS sequence"/>
</dbReference>
<dbReference type="CDD" id="cd05254">
    <property type="entry name" value="dTDP_HR_like_SDR_e"/>
    <property type="match status" value="1"/>
</dbReference>
<name>A0A7W4VH56_9HYPH</name>
<dbReference type="Gene3D" id="3.90.25.10">
    <property type="entry name" value="UDP-galactose 4-epimerase, domain 1"/>
    <property type="match status" value="1"/>
</dbReference>
<evidence type="ECO:0000259" key="7">
    <source>
        <dbReference type="Pfam" id="PF04321"/>
    </source>
</evidence>
<dbReference type="GO" id="GO:0019305">
    <property type="term" value="P:dTDP-rhamnose biosynthetic process"/>
    <property type="evidence" value="ECO:0007669"/>
    <property type="project" value="UniProtKB-UniPathway"/>
</dbReference>
<dbReference type="AlphaFoldDB" id="A0A7W4VH56"/>
<evidence type="ECO:0000256" key="6">
    <source>
        <dbReference type="RuleBase" id="RU364082"/>
    </source>
</evidence>
<dbReference type="SUPFAM" id="SSF51735">
    <property type="entry name" value="NAD(P)-binding Rossmann-fold domains"/>
    <property type="match status" value="1"/>
</dbReference>
<evidence type="ECO:0000256" key="4">
    <source>
        <dbReference type="ARBA" id="ARBA00017099"/>
    </source>
</evidence>
<comment type="cofactor">
    <cofactor evidence="6">
        <name>Mg(2+)</name>
        <dbReference type="ChEBI" id="CHEBI:18420"/>
    </cofactor>
    <text evidence="6">Binds 1 Mg(2+) ion per monomer.</text>
</comment>
<organism evidence="8 9">
    <name type="scientific">Microvirga lupini</name>
    <dbReference type="NCBI Taxonomy" id="420324"/>
    <lineage>
        <taxon>Bacteria</taxon>
        <taxon>Pseudomonadati</taxon>
        <taxon>Pseudomonadota</taxon>
        <taxon>Alphaproteobacteria</taxon>
        <taxon>Hyphomicrobiales</taxon>
        <taxon>Methylobacteriaceae</taxon>
        <taxon>Microvirga</taxon>
    </lineage>
</organism>
<feature type="domain" description="RmlD-like substrate binding" evidence="7">
    <location>
        <begin position="481"/>
        <end position="709"/>
    </location>
</feature>
<reference evidence="8 9" key="1">
    <citation type="submission" date="2020-08" db="EMBL/GenBank/DDBJ databases">
        <title>The Agave Microbiome: Exploring the role of microbial communities in plant adaptations to desert environments.</title>
        <authorList>
            <person name="Partida-Martinez L.P."/>
        </authorList>
    </citation>
    <scope>NUCLEOTIDE SEQUENCE [LARGE SCALE GENOMIC DNA]</scope>
    <source>
        <strain evidence="8 9">AT3.9</strain>
    </source>
</reference>
<dbReference type="GO" id="GO:0005975">
    <property type="term" value="P:carbohydrate metabolic process"/>
    <property type="evidence" value="ECO:0007669"/>
    <property type="project" value="InterPro"/>
</dbReference>
<dbReference type="InterPro" id="IPR036291">
    <property type="entry name" value="NAD(P)-bd_dom_sf"/>
</dbReference>
<dbReference type="UniPathway" id="UPA00124"/>